<name>A0AA35SS62_GEOBA</name>
<dbReference type="Proteomes" id="UP001174909">
    <property type="component" value="Unassembled WGS sequence"/>
</dbReference>
<dbReference type="PROSITE" id="PS50850">
    <property type="entry name" value="MFS"/>
    <property type="match status" value="1"/>
</dbReference>
<feature type="transmembrane region" description="Helical" evidence="2">
    <location>
        <begin position="168"/>
        <end position="194"/>
    </location>
</feature>
<keyword evidence="2" id="KW-0472">Membrane</keyword>
<dbReference type="Pfam" id="PF07690">
    <property type="entry name" value="MFS_1"/>
    <property type="match status" value="1"/>
</dbReference>
<dbReference type="SUPFAM" id="SSF103473">
    <property type="entry name" value="MFS general substrate transporter"/>
    <property type="match status" value="1"/>
</dbReference>
<evidence type="ECO:0000313" key="5">
    <source>
        <dbReference type="Proteomes" id="UP001174909"/>
    </source>
</evidence>
<dbReference type="Gene3D" id="1.20.1250.20">
    <property type="entry name" value="MFS general substrate transporter like domains"/>
    <property type="match status" value="1"/>
</dbReference>
<reference evidence="4" key="1">
    <citation type="submission" date="2023-03" db="EMBL/GenBank/DDBJ databases">
        <authorList>
            <person name="Steffen K."/>
            <person name="Cardenas P."/>
        </authorList>
    </citation>
    <scope>NUCLEOTIDE SEQUENCE</scope>
</reference>
<organism evidence="4 5">
    <name type="scientific">Geodia barretti</name>
    <name type="common">Barrett's horny sponge</name>
    <dbReference type="NCBI Taxonomy" id="519541"/>
    <lineage>
        <taxon>Eukaryota</taxon>
        <taxon>Metazoa</taxon>
        <taxon>Porifera</taxon>
        <taxon>Demospongiae</taxon>
        <taxon>Heteroscleromorpha</taxon>
        <taxon>Tetractinellida</taxon>
        <taxon>Astrophorina</taxon>
        <taxon>Geodiidae</taxon>
        <taxon>Geodia</taxon>
    </lineage>
</organism>
<feature type="domain" description="Major facilitator superfamily (MFS) profile" evidence="3">
    <location>
        <begin position="1"/>
        <end position="346"/>
    </location>
</feature>
<dbReference type="GO" id="GO:0022857">
    <property type="term" value="F:transmembrane transporter activity"/>
    <property type="evidence" value="ECO:0007669"/>
    <property type="project" value="InterPro"/>
</dbReference>
<feature type="transmembrane region" description="Helical" evidence="2">
    <location>
        <begin position="87"/>
        <end position="108"/>
    </location>
</feature>
<dbReference type="EMBL" id="CASHTH010002688">
    <property type="protein sequence ID" value="CAI8033726.1"/>
    <property type="molecule type" value="Genomic_DNA"/>
</dbReference>
<feature type="transmembrane region" description="Helical" evidence="2">
    <location>
        <begin position="49"/>
        <end position="75"/>
    </location>
</feature>
<evidence type="ECO:0000259" key="3">
    <source>
        <dbReference type="PROSITE" id="PS50850"/>
    </source>
</evidence>
<feature type="transmembrane region" description="Helical" evidence="2">
    <location>
        <begin position="235"/>
        <end position="251"/>
    </location>
</feature>
<feature type="transmembrane region" description="Helical" evidence="2">
    <location>
        <begin position="114"/>
        <end position="133"/>
    </location>
</feature>
<comment type="subcellular location">
    <subcellularLocation>
        <location evidence="1">Membrane</location>
        <topology evidence="1">Multi-pass membrane protein</topology>
    </subcellularLocation>
</comment>
<feature type="transmembrane region" description="Helical" evidence="2">
    <location>
        <begin position="206"/>
        <end position="228"/>
    </location>
</feature>
<evidence type="ECO:0000256" key="1">
    <source>
        <dbReference type="ARBA" id="ARBA00004141"/>
    </source>
</evidence>
<dbReference type="InterPro" id="IPR050327">
    <property type="entry name" value="Proton-linked_MCT"/>
</dbReference>
<protein>
    <submittedName>
        <fullName evidence="4">Uncharacterized MFS-type transporter YbfB</fullName>
    </submittedName>
</protein>
<comment type="caution">
    <text evidence="4">The sequence shown here is derived from an EMBL/GenBank/DDBJ whole genome shotgun (WGS) entry which is preliminary data.</text>
</comment>
<accession>A0AA35SS62</accession>
<dbReference type="InterPro" id="IPR036259">
    <property type="entry name" value="MFS_trans_sf"/>
</dbReference>
<evidence type="ECO:0000313" key="4">
    <source>
        <dbReference type="EMBL" id="CAI8033726.1"/>
    </source>
</evidence>
<dbReference type="InterPro" id="IPR011701">
    <property type="entry name" value="MFS"/>
</dbReference>
<dbReference type="InterPro" id="IPR020846">
    <property type="entry name" value="MFS_dom"/>
</dbReference>
<feature type="transmembrane region" description="Helical" evidence="2">
    <location>
        <begin position="320"/>
        <end position="341"/>
    </location>
</feature>
<feature type="transmembrane region" description="Helical" evidence="2">
    <location>
        <begin position="20"/>
        <end position="43"/>
    </location>
</feature>
<proteinExistence type="predicted"/>
<evidence type="ECO:0000256" key="2">
    <source>
        <dbReference type="SAM" id="Phobius"/>
    </source>
</evidence>
<dbReference type="PANTHER" id="PTHR11360:SF284">
    <property type="entry name" value="EG:103B4.3 PROTEIN-RELATED"/>
    <property type="match status" value="1"/>
</dbReference>
<gene>
    <name evidence="4" type="ORF">GBAR_LOCUS19025</name>
</gene>
<keyword evidence="2" id="KW-1133">Transmembrane helix</keyword>
<keyword evidence="2" id="KW-0812">Transmembrane</keyword>
<dbReference type="AlphaFoldDB" id="A0AA35SS62"/>
<dbReference type="GO" id="GO:0016020">
    <property type="term" value="C:membrane"/>
    <property type="evidence" value="ECO:0007669"/>
    <property type="project" value="UniProtKB-SubCell"/>
</dbReference>
<feature type="transmembrane region" description="Helical" evidence="2">
    <location>
        <begin position="257"/>
        <end position="279"/>
    </location>
</feature>
<dbReference type="CDD" id="cd17355">
    <property type="entry name" value="MFS_YcxA_like"/>
    <property type="match status" value="1"/>
</dbReference>
<keyword evidence="5" id="KW-1185">Reference proteome</keyword>
<dbReference type="PANTHER" id="PTHR11360">
    <property type="entry name" value="MONOCARBOXYLATE TRANSPORTER"/>
    <property type="match status" value="1"/>
</dbReference>
<sequence length="357" mass="37464">MVVSAIAMPFVGRLVDRWSLRGTIAIGAAIGAVGLVLMGQVHYSWQVFLVYGVVYALGNSGTSISPVMVMVSQWFVERRGVATSMAVSGNAIGQLFIVGALASLLVTIGWRSSYTILAVANIAVLLPLTLLIVRPGPPAPAETPSIESGNEPPPQPLTFGQALASRPFLLLVGIYTICGFQDFFVATHIVAFAQDQGVGDVLAGNLLAWMGVMGLLGVLAAGFMADAFGASRPTAVCFIMRIGIFALILLAQDTPAILAFGLLYGFTFLITAPLTVVFLGNIYGPHRLGTLTGTISMIHQITGGLGALAGGWIYDSTGNYNLAFVLMLALSLAATALTLVVREPLRRRRIPLGAAVC</sequence>